<evidence type="ECO:0000313" key="1">
    <source>
        <dbReference type="EMBL" id="EOZ98737.1"/>
    </source>
</evidence>
<dbReference type="EMBL" id="ALWO02000023">
    <property type="protein sequence ID" value="EOZ98737.1"/>
    <property type="molecule type" value="Genomic_DNA"/>
</dbReference>
<organism evidence="1 2">
    <name type="scientific">Indibacter alkaliphilus (strain CCUG 57479 / KCTC 22604 / LW1)</name>
    <dbReference type="NCBI Taxonomy" id="1189612"/>
    <lineage>
        <taxon>Bacteria</taxon>
        <taxon>Pseudomonadati</taxon>
        <taxon>Bacteroidota</taxon>
        <taxon>Cytophagia</taxon>
        <taxon>Cytophagales</taxon>
        <taxon>Cyclobacteriaceae</taxon>
    </lineage>
</organism>
<accession>S2DIB0</accession>
<protein>
    <submittedName>
        <fullName evidence="1">Uncharacterized protein</fullName>
    </submittedName>
</protein>
<dbReference type="Proteomes" id="UP000006073">
    <property type="component" value="Unassembled WGS sequence"/>
</dbReference>
<dbReference type="AlphaFoldDB" id="S2DIB0"/>
<dbReference type="PROSITE" id="PS51257">
    <property type="entry name" value="PROKAR_LIPOPROTEIN"/>
    <property type="match status" value="1"/>
</dbReference>
<evidence type="ECO:0000313" key="2">
    <source>
        <dbReference type="Proteomes" id="UP000006073"/>
    </source>
</evidence>
<keyword evidence="2" id="KW-1185">Reference proteome</keyword>
<dbReference type="STRING" id="1189612.A33Q_1391"/>
<gene>
    <name evidence="1" type="ORF">A33Q_1391</name>
</gene>
<proteinExistence type="predicted"/>
<sequence length="45" mass="4897">MKEIYPDAIFPPIYFLMGCLSNMGTPDGFAGMHVGSKFNINSNGL</sequence>
<reference evidence="1 2" key="1">
    <citation type="journal article" date="2013" name="Genome Announc.">
        <title>Draft Genome Sequence of Indibacter alkaliphilus Strain LW1T, Isolated from Lonar Lake, a Haloalkaline Lake in the Buldana District of Maharashtra, India.</title>
        <authorList>
            <person name="Singh A."/>
            <person name="Kumar Jangir P."/>
            <person name="Sharma R."/>
            <person name="Singh A."/>
            <person name="Kumar Pinnaka A."/>
            <person name="Shivaji S."/>
        </authorList>
    </citation>
    <scope>NUCLEOTIDE SEQUENCE [LARGE SCALE GENOMIC DNA]</scope>
    <source>
        <strain evidence="2">CCUG 57479 / KCTC 22604 / LW1</strain>
    </source>
</reference>
<comment type="caution">
    <text evidence="1">The sequence shown here is derived from an EMBL/GenBank/DDBJ whole genome shotgun (WGS) entry which is preliminary data.</text>
</comment>
<name>S2DIB0_INDAL</name>